<dbReference type="SUPFAM" id="SSF55811">
    <property type="entry name" value="Nudix"/>
    <property type="match status" value="1"/>
</dbReference>
<dbReference type="PANTHER" id="PTHR11839:SF18">
    <property type="entry name" value="NUDIX HYDROLASE DOMAIN-CONTAINING PROTEIN"/>
    <property type="match status" value="1"/>
</dbReference>
<dbReference type="GO" id="GO:0006753">
    <property type="term" value="P:nucleoside phosphate metabolic process"/>
    <property type="evidence" value="ECO:0007669"/>
    <property type="project" value="TreeGrafter"/>
</dbReference>
<dbReference type="PANTHER" id="PTHR11839">
    <property type="entry name" value="UDP/ADP-SUGAR PYROPHOSPHATASE"/>
    <property type="match status" value="1"/>
</dbReference>
<reference evidence="4 5" key="1">
    <citation type="submission" date="2016-10" db="EMBL/GenBank/DDBJ databases">
        <authorList>
            <person name="de Groot N.N."/>
        </authorList>
    </citation>
    <scope>NUCLEOTIDE SEQUENCE [LARGE SCALE GENOMIC DNA]</scope>
    <source>
        <strain evidence="4 5">Z108</strain>
    </source>
</reference>
<dbReference type="GO" id="GO:0016787">
    <property type="term" value="F:hydrolase activity"/>
    <property type="evidence" value="ECO:0007669"/>
    <property type="project" value="UniProtKB-KW"/>
</dbReference>
<feature type="domain" description="Nudix hydrolase" evidence="3">
    <location>
        <begin position="42"/>
        <end position="171"/>
    </location>
</feature>
<dbReference type="InterPro" id="IPR015797">
    <property type="entry name" value="NUDIX_hydrolase-like_dom_sf"/>
</dbReference>
<dbReference type="Proteomes" id="UP000183639">
    <property type="component" value="Unassembled WGS sequence"/>
</dbReference>
<dbReference type="GO" id="GO:0019693">
    <property type="term" value="P:ribose phosphate metabolic process"/>
    <property type="evidence" value="ECO:0007669"/>
    <property type="project" value="TreeGrafter"/>
</dbReference>
<evidence type="ECO:0000256" key="2">
    <source>
        <dbReference type="ARBA" id="ARBA00022801"/>
    </source>
</evidence>
<sequence length="183" mass="20548">MDEELVEKKLHGEAIFDGTLLHVRRDTVELPNGNQATREFIEHPGASSVIPVFPNGDIILVKQYRYPIGRITLEVPAGKLDAPDEDPLYCAQRELSEETGYEAEHMEKLTTIATTVGFSNEYIHMYKAEGLTPGPQHPDEDEFINVVRLPLDEAVAMVLDGRIYDAKSVSSILMLERQRNGNK</sequence>
<dbReference type="RefSeq" id="WP_075442547.1">
    <property type="nucleotide sequence ID" value="NZ_FOQK01000005.1"/>
</dbReference>
<dbReference type="AlphaFoldDB" id="A0A1I3D610"/>
<protein>
    <submittedName>
        <fullName evidence="4">ADP-ribose pyrophosphatase</fullName>
    </submittedName>
</protein>
<evidence type="ECO:0000256" key="1">
    <source>
        <dbReference type="ARBA" id="ARBA00001946"/>
    </source>
</evidence>
<organism evidence="4 5">
    <name type="scientific">Selenomonas ruminantium</name>
    <dbReference type="NCBI Taxonomy" id="971"/>
    <lineage>
        <taxon>Bacteria</taxon>
        <taxon>Bacillati</taxon>
        <taxon>Bacillota</taxon>
        <taxon>Negativicutes</taxon>
        <taxon>Selenomonadales</taxon>
        <taxon>Selenomonadaceae</taxon>
        <taxon>Selenomonas</taxon>
    </lineage>
</organism>
<dbReference type="OrthoDB" id="9806150at2"/>
<gene>
    <name evidence="4" type="ORF">SAMN04487861_105108</name>
</gene>
<comment type="cofactor">
    <cofactor evidence="1">
        <name>Mg(2+)</name>
        <dbReference type="ChEBI" id="CHEBI:18420"/>
    </cofactor>
</comment>
<evidence type="ECO:0000259" key="3">
    <source>
        <dbReference type="PROSITE" id="PS51462"/>
    </source>
</evidence>
<dbReference type="Gene3D" id="3.90.79.10">
    <property type="entry name" value="Nucleoside Triphosphate Pyrophosphohydrolase"/>
    <property type="match status" value="1"/>
</dbReference>
<dbReference type="PROSITE" id="PS51462">
    <property type="entry name" value="NUDIX"/>
    <property type="match status" value="1"/>
</dbReference>
<evidence type="ECO:0000313" key="4">
    <source>
        <dbReference type="EMBL" id="SFH82116.1"/>
    </source>
</evidence>
<dbReference type="InterPro" id="IPR000086">
    <property type="entry name" value="NUDIX_hydrolase_dom"/>
</dbReference>
<dbReference type="EMBL" id="FOQK01000005">
    <property type="protein sequence ID" value="SFH82116.1"/>
    <property type="molecule type" value="Genomic_DNA"/>
</dbReference>
<name>A0A1I3D610_SELRU</name>
<evidence type="ECO:0000313" key="5">
    <source>
        <dbReference type="Proteomes" id="UP000183639"/>
    </source>
</evidence>
<dbReference type="FunFam" id="3.90.79.10:FF:000024">
    <property type="entry name" value="ADP-ribose pyrophosphatase"/>
    <property type="match status" value="1"/>
</dbReference>
<accession>A0A1I3D610</accession>
<dbReference type="GO" id="GO:0005829">
    <property type="term" value="C:cytosol"/>
    <property type="evidence" value="ECO:0007669"/>
    <property type="project" value="TreeGrafter"/>
</dbReference>
<proteinExistence type="predicted"/>
<dbReference type="Pfam" id="PF00293">
    <property type="entry name" value="NUDIX"/>
    <property type="match status" value="1"/>
</dbReference>
<keyword evidence="2" id="KW-0378">Hydrolase</keyword>